<accession>A0A1Y4STG6</accession>
<keyword evidence="1" id="KW-1133">Transmembrane helix</keyword>
<name>A0A1Y4STG6_9FIRM</name>
<feature type="transmembrane region" description="Helical" evidence="1">
    <location>
        <begin position="32"/>
        <end position="50"/>
    </location>
</feature>
<protein>
    <recommendedName>
        <fullName evidence="4">Oligosaccharide repeat unit polymerase</fullName>
    </recommendedName>
</protein>
<evidence type="ECO:0000313" key="2">
    <source>
        <dbReference type="EMBL" id="OUQ33209.1"/>
    </source>
</evidence>
<keyword evidence="1" id="KW-0812">Transmembrane</keyword>
<feature type="transmembrane region" description="Helical" evidence="1">
    <location>
        <begin position="223"/>
        <end position="240"/>
    </location>
</feature>
<gene>
    <name evidence="2" type="ORF">B5E75_11110</name>
</gene>
<feature type="transmembrane region" description="Helical" evidence="1">
    <location>
        <begin position="117"/>
        <end position="138"/>
    </location>
</feature>
<dbReference type="RefSeq" id="WP_087359234.1">
    <property type="nucleotide sequence ID" value="NZ_NFLJ01000035.1"/>
</dbReference>
<comment type="caution">
    <text evidence="2">The sequence shown here is derived from an EMBL/GenBank/DDBJ whole genome shotgun (WGS) entry which is preliminary data.</text>
</comment>
<keyword evidence="1" id="KW-0472">Membrane</keyword>
<proteinExistence type="predicted"/>
<dbReference type="EMBL" id="NFLJ01000035">
    <property type="protein sequence ID" value="OUQ33209.1"/>
    <property type="molecule type" value="Genomic_DNA"/>
</dbReference>
<sequence>MSINLFIIIIEVLIFAILTFFKFNKIITLNNLFNLVWTSSLILNIVYSYYGDILKISNKVINMVIVVIFFFNITYLLLSNKHKYKVINIDSFIINYNLVKWFFFISLILYLPNLIDSFSILISSGFSFAAIRSNYLSVMGAGRGVYVYITQIIPNGICNTIMLISSFDLARKNYSNLKYSIILMLVNILCFGGRGILLNFIIYYIISLFLFKSKNQKININKKIAYPLTLIIIVMTFSRGTGDLGFFGMLSKYFYQQFSFFELIIENPSIFDINNKIYYGYITLGFVFAPIALILSIFKSNIQLPSVLIDIHSQIFYNIGTGSTVHLINNNTTSLYTYIMDFGINFYFIGSIILAILIIYIEKKKTISNKNIFFYNMLYVYMIRVVLYTPLHYNLNSISTSLTMICLYFITRKVRVTIY</sequence>
<feature type="transmembrane region" description="Helical" evidence="1">
    <location>
        <begin position="90"/>
        <end position="111"/>
    </location>
</feature>
<feature type="transmembrane region" description="Helical" evidence="1">
    <location>
        <begin position="6"/>
        <end position="23"/>
    </location>
</feature>
<feature type="transmembrane region" description="Helical" evidence="1">
    <location>
        <begin position="56"/>
        <end position="78"/>
    </location>
</feature>
<dbReference type="Proteomes" id="UP000195305">
    <property type="component" value="Unassembled WGS sequence"/>
</dbReference>
<evidence type="ECO:0008006" key="4">
    <source>
        <dbReference type="Google" id="ProtNLM"/>
    </source>
</evidence>
<dbReference type="NCBIfam" id="TIGR04370">
    <property type="entry name" value="glyco_rpt_poly"/>
    <property type="match status" value="1"/>
</dbReference>
<evidence type="ECO:0000256" key="1">
    <source>
        <dbReference type="SAM" id="Phobius"/>
    </source>
</evidence>
<dbReference type="AlphaFoldDB" id="A0A1Y4STG6"/>
<feature type="transmembrane region" description="Helical" evidence="1">
    <location>
        <begin position="335"/>
        <end position="360"/>
    </location>
</feature>
<keyword evidence="3" id="KW-1185">Reference proteome</keyword>
<feature type="transmembrane region" description="Helical" evidence="1">
    <location>
        <begin position="179"/>
        <end position="211"/>
    </location>
</feature>
<reference evidence="2 3" key="1">
    <citation type="journal article" date="2018" name="BMC Genomics">
        <title>Whole genome sequencing and function prediction of 133 gut anaerobes isolated from chicken caecum in pure cultures.</title>
        <authorList>
            <person name="Medvecky M."/>
            <person name="Cejkova D."/>
            <person name="Polansky O."/>
            <person name="Karasova D."/>
            <person name="Kubasova T."/>
            <person name="Cizek A."/>
            <person name="Rychlik I."/>
        </authorList>
    </citation>
    <scope>NUCLEOTIDE SEQUENCE [LARGE SCALE GENOMIC DNA]</scope>
    <source>
        <strain evidence="2 3">An13</strain>
    </source>
</reference>
<feature type="transmembrane region" description="Helical" evidence="1">
    <location>
        <begin position="372"/>
        <end position="389"/>
    </location>
</feature>
<dbReference type="OrthoDB" id="2666292at2"/>
<feature type="transmembrane region" description="Helical" evidence="1">
    <location>
        <begin position="395"/>
        <end position="411"/>
    </location>
</feature>
<feature type="transmembrane region" description="Helical" evidence="1">
    <location>
        <begin position="145"/>
        <end position="167"/>
    </location>
</feature>
<organism evidence="2 3">
    <name type="scientific">Massilimicrobiota timonensis</name>
    <dbReference type="NCBI Taxonomy" id="1776392"/>
    <lineage>
        <taxon>Bacteria</taxon>
        <taxon>Bacillati</taxon>
        <taxon>Bacillota</taxon>
        <taxon>Erysipelotrichia</taxon>
        <taxon>Erysipelotrichales</taxon>
        <taxon>Erysipelotrichaceae</taxon>
        <taxon>Massilimicrobiota</taxon>
    </lineage>
</organism>
<feature type="transmembrane region" description="Helical" evidence="1">
    <location>
        <begin position="277"/>
        <end position="298"/>
    </location>
</feature>
<evidence type="ECO:0000313" key="3">
    <source>
        <dbReference type="Proteomes" id="UP000195305"/>
    </source>
</evidence>